<keyword evidence="1 2" id="KW-0238">DNA-binding</keyword>
<comment type="caution">
    <text evidence="5">The sequence shown here is derived from an EMBL/GenBank/DDBJ whole genome shotgun (WGS) entry which is preliminary data.</text>
</comment>
<dbReference type="GO" id="GO:0009295">
    <property type="term" value="C:nucleoid"/>
    <property type="evidence" value="ECO:0007669"/>
    <property type="project" value="TreeGrafter"/>
</dbReference>
<dbReference type="Pfam" id="PF00436">
    <property type="entry name" value="SSB"/>
    <property type="match status" value="1"/>
</dbReference>
<feature type="region of interest" description="Disordered" evidence="4">
    <location>
        <begin position="106"/>
        <end position="127"/>
    </location>
</feature>
<evidence type="ECO:0000313" key="6">
    <source>
        <dbReference type="Proteomes" id="UP000287156"/>
    </source>
</evidence>
<dbReference type="GO" id="GO:0003697">
    <property type="term" value="F:single-stranded DNA binding"/>
    <property type="evidence" value="ECO:0007669"/>
    <property type="project" value="UniProtKB-UniRule"/>
</dbReference>
<gene>
    <name evidence="5" type="primary">ssb</name>
    <name evidence="5" type="ORF">D4T97_000935</name>
</gene>
<evidence type="ECO:0000256" key="3">
    <source>
        <dbReference type="PIRNR" id="PIRNR002070"/>
    </source>
</evidence>
<evidence type="ECO:0000313" key="5">
    <source>
        <dbReference type="EMBL" id="RST77096.1"/>
    </source>
</evidence>
<dbReference type="AlphaFoldDB" id="A0A429Y6P8"/>
<dbReference type="PANTHER" id="PTHR10302">
    <property type="entry name" value="SINGLE-STRANDED DNA-BINDING PROTEIN"/>
    <property type="match status" value="1"/>
</dbReference>
<protein>
    <recommendedName>
        <fullName evidence="2 3">Single-stranded DNA-binding protein</fullName>
        <shortName evidence="2">SSB</shortName>
    </recommendedName>
</protein>
<dbReference type="NCBIfam" id="TIGR00621">
    <property type="entry name" value="ssb"/>
    <property type="match status" value="1"/>
</dbReference>
<comment type="caution">
    <text evidence="2">Lacks conserved residue(s) required for the propagation of feature annotation.</text>
</comment>
<dbReference type="Gene3D" id="2.40.50.140">
    <property type="entry name" value="Nucleic acid-binding proteins"/>
    <property type="match status" value="1"/>
</dbReference>
<proteinExistence type="inferred from homology"/>
<sequence length="127" mass="14062">MINQVTLVGRLTKDPELRYTVEGKAVLNITLALNRHYRNAQGEYDADFVLCTLWNKTAENTAKYCSKGAIIGVTGKIQTRNYEDQDGKRVYVTEVVADSVKFMGGRTKAESPAASTRSETGLREVNA</sequence>
<evidence type="ECO:0000256" key="1">
    <source>
        <dbReference type="ARBA" id="ARBA00023125"/>
    </source>
</evidence>
<dbReference type="SUPFAM" id="SSF50249">
    <property type="entry name" value="Nucleic acid-binding proteins"/>
    <property type="match status" value="1"/>
</dbReference>
<dbReference type="InterPro" id="IPR011344">
    <property type="entry name" value="ssDNA-bd"/>
</dbReference>
<comment type="subunit">
    <text evidence="2">Homotetramer.</text>
</comment>
<dbReference type="CDD" id="cd04496">
    <property type="entry name" value="SSB_OBF"/>
    <property type="match status" value="1"/>
</dbReference>
<dbReference type="EMBL" id="QYTV02000001">
    <property type="protein sequence ID" value="RST77096.1"/>
    <property type="molecule type" value="Genomic_DNA"/>
</dbReference>
<keyword evidence="6" id="KW-1185">Reference proteome</keyword>
<dbReference type="PANTHER" id="PTHR10302:SF27">
    <property type="entry name" value="SINGLE-STRANDED DNA-BINDING PROTEIN"/>
    <property type="match status" value="1"/>
</dbReference>
<name>A0A429Y6P8_9BACI</name>
<dbReference type="OrthoDB" id="9809878at2"/>
<evidence type="ECO:0000256" key="2">
    <source>
        <dbReference type="HAMAP-Rule" id="MF_00984"/>
    </source>
</evidence>
<evidence type="ECO:0000256" key="4">
    <source>
        <dbReference type="SAM" id="MobiDB-lite"/>
    </source>
</evidence>
<dbReference type="InterPro" id="IPR012340">
    <property type="entry name" value="NA-bd_OB-fold"/>
</dbReference>
<dbReference type="PROSITE" id="PS50935">
    <property type="entry name" value="SSB"/>
    <property type="match status" value="1"/>
</dbReference>
<dbReference type="InterPro" id="IPR000424">
    <property type="entry name" value="Primosome_PriB/ssb"/>
</dbReference>
<accession>A0A429Y6P8</accession>
<dbReference type="RefSeq" id="WP_126046759.1">
    <property type="nucleotide sequence ID" value="NZ_QYTV02000001.1"/>
</dbReference>
<organism evidence="5 6">
    <name type="scientific">Siminovitchia acidinfaciens</name>
    <dbReference type="NCBI Taxonomy" id="2321395"/>
    <lineage>
        <taxon>Bacteria</taxon>
        <taxon>Bacillati</taxon>
        <taxon>Bacillota</taxon>
        <taxon>Bacilli</taxon>
        <taxon>Bacillales</taxon>
        <taxon>Bacillaceae</taxon>
        <taxon>Siminovitchia</taxon>
    </lineage>
</organism>
<dbReference type="HAMAP" id="MF_00984">
    <property type="entry name" value="SSB"/>
    <property type="match status" value="1"/>
</dbReference>
<dbReference type="Proteomes" id="UP000287156">
    <property type="component" value="Unassembled WGS sequence"/>
</dbReference>
<dbReference type="PIRSF" id="PIRSF002070">
    <property type="entry name" value="SSB"/>
    <property type="match status" value="1"/>
</dbReference>
<dbReference type="GO" id="GO:0006260">
    <property type="term" value="P:DNA replication"/>
    <property type="evidence" value="ECO:0007669"/>
    <property type="project" value="InterPro"/>
</dbReference>
<reference evidence="5" key="1">
    <citation type="submission" date="2018-12" db="EMBL/GenBank/DDBJ databases">
        <authorList>
            <person name="Sun L."/>
            <person name="Chen Z."/>
        </authorList>
    </citation>
    <scope>NUCLEOTIDE SEQUENCE [LARGE SCALE GENOMIC DNA]</scope>
    <source>
        <strain evidence="5">3-2-2</strain>
    </source>
</reference>